<feature type="region of interest" description="Disordered" evidence="1">
    <location>
        <begin position="200"/>
        <end position="219"/>
    </location>
</feature>
<accession>A0ABR3FF62</accession>
<name>A0ABR3FF62_9AGAR</name>
<gene>
    <name evidence="2" type="ORF">V5O48_007977</name>
</gene>
<reference evidence="2 3" key="1">
    <citation type="submission" date="2024-02" db="EMBL/GenBank/DDBJ databases">
        <title>A draft genome for the cacao thread blight pathogen Marasmius crinis-equi.</title>
        <authorList>
            <person name="Cohen S.P."/>
            <person name="Baruah I.K."/>
            <person name="Amoako-Attah I."/>
            <person name="Bukari Y."/>
            <person name="Meinhardt L.W."/>
            <person name="Bailey B.A."/>
        </authorList>
    </citation>
    <scope>NUCLEOTIDE SEQUENCE [LARGE SCALE GENOMIC DNA]</scope>
    <source>
        <strain evidence="2 3">GH-76</strain>
    </source>
</reference>
<dbReference type="Proteomes" id="UP001465976">
    <property type="component" value="Unassembled WGS sequence"/>
</dbReference>
<comment type="caution">
    <text evidence="2">The sequence shown here is derived from an EMBL/GenBank/DDBJ whole genome shotgun (WGS) entry which is preliminary data.</text>
</comment>
<evidence type="ECO:0000313" key="2">
    <source>
        <dbReference type="EMBL" id="KAL0573985.1"/>
    </source>
</evidence>
<proteinExistence type="predicted"/>
<evidence type="ECO:0000256" key="1">
    <source>
        <dbReference type="SAM" id="MobiDB-lite"/>
    </source>
</evidence>
<keyword evidence="3" id="KW-1185">Reference proteome</keyword>
<organism evidence="2 3">
    <name type="scientific">Marasmius crinis-equi</name>
    <dbReference type="NCBI Taxonomy" id="585013"/>
    <lineage>
        <taxon>Eukaryota</taxon>
        <taxon>Fungi</taxon>
        <taxon>Dikarya</taxon>
        <taxon>Basidiomycota</taxon>
        <taxon>Agaricomycotina</taxon>
        <taxon>Agaricomycetes</taxon>
        <taxon>Agaricomycetidae</taxon>
        <taxon>Agaricales</taxon>
        <taxon>Marasmiineae</taxon>
        <taxon>Marasmiaceae</taxon>
        <taxon>Marasmius</taxon>
    </lineage>
</organism>
<protein>
    <submittedName>
        <fullName evidence="2">Uncharacterized protein</fullName>
    </submittedName>
</protein>
<sequence length="708" mass="81599">MSRDAFLPLLAAGTLGLRWMEHRERMQPGFLWRQRIADKTSLHPEWLSSFERSYAASTAVLRVGGILDASQLQERPRLQVLVSLFKSLNVSICLCWGECTSNSVSLIRQILSRDDPPSKSQPDKRIAFAYLSPTPEQMQYLREPPTLSSLPINQSCSPDVHVEDNPIPLEANSGQLIGESWQSFFARRDSRRRSRVETAREHQARLSREQAAATKSCPGKRGPTVWYWRNEGRWRVRTQIDRSEVEDYWRYGKDQKRFDGWANCWDICTEFGDPDPESDWEEEPAEEVPDNSSMVMEEGEVTEEQDPTTILGKLLGQDAVREEDYSVEDMSLLLADIAFERYGFDGNLLDLGSPEQRSDWELTCRVLGNGRWLRNPLNKGFCEAWPQQQVREEIQHYLYMLAQTEARQYNTLPSLDLADLSSVFWSAEQWEFSVKIVNIDSDEWYLLSAKKDPGDLHILVHDPVSVLQAFRCNWGPTIRVIAGQLYNHGIQFHTVLRGRRPTTREKQTRHHHTGLKCILGYRRAGYEPDSHDWHAYEAERNRFLRSHRGRAAAMCGGLIGRLSREYVGEEAVVNGPDPDLVYVQGRCFLDTAEGGYWDDELSPEETDLICGLYVVETAGTSGSLSEASHMSWWPRPGQFQLGGMYLGFWSRDCEKWFQNRIRECRSKPKLMSATKWRTAMNMQLATRRIPERNKDIARAFLKDMFGIH</sequence>
<dbReference type="EMBL" id="JBAHYK010000442">
    <property type="protein sequence ID" value="KAL0573985.1"/>
    <property type="molecule type" value="Genomic_DNA"/>
</dbReference>
<evidence type="ECO:0000313" key="3">
    <source>
        <dbReference type="Proteomes" id="UP001465976"/>
    </source>
</evidence>